<proteinExistence type="predicted"/>
<dbReference type="Proteomes" id="UP000184185">
    <property type="component" value="Unassembled WGS sequence"/>
</dbReference>
<dbReference type="EMBL" id="FQYQ01000010">
    <property type="protein sequence ID" value="SHJ12523.1"/>
    <property type="molecule type" value="Genomic_DNA"/>
</dbReference>
<reference evidence="2 3" key="1">
    <citation type="submission" date="2016-11" db="EMBL/GenBank/DDBJ databases">
        <authorList>
            <person name="Jaros S."/>
            <person name="Januszkiewicz K."/>
            <person name="Wedrychowicz H."/>
        </authorList>
    </citation>
    <scope>NUCLEOTIDE SEQUENCE [LARGE SCALE GENOMIC DNA]</scope>
    <source>
        <strain evidence="2 3">DSM 14809</strain>
    </source>
</reference>
<evidence type="ECO:0000313" key="2">
    <source>
        <dbReference type="EMBL" id="SHJ12523.1"/>
    </source>
</evidence>
<keyword evidence="1" id="KW-0732">Signal</keyword>
<protein>
    <submittedName>
        <fullName evidence="2">Uncharacterized protein</fullName>
    </submittedName>
</protein>
<accession>A0A1M6GRG5</accession>
<feature type="chain" id="PRO_5038676416" evidence="1">
    <location>
        <begin position="21"/>
        <end position="479"/>
    </location>
</feature>
<evidence type="ECO:0000256" key="1">
    <source>
        <dbReference type="SAM" id="SignalP"/>
    </source>
</evidence>
<gene>
    <name evidence="2" type="ORF">SAMN02745725_01823</name>
</gene>
<feature type="signal peptide" evidence="1">
    <location>
        <begin position="1"/>
        <end position="20"/>
    </location>
</feature>
<name>A0A1M6GRG5_PSEXY</name>
<keyword evidence="3" id="KW-1185">Reference proteome</keyword>
<sequence>MNMKKFLAVALSVVVVGGIAAPTIVSNAEGLTQAASPDEVNYGIVTKDDLTILKSLFDLEYYMAENPDIVELIGTDPDKLFEHFYTCGIFEGRTCNSNFDPAAYASAYSDVKEAFGLDIIRYYRQYATVGLVENRTLTTMEMCARAGITVTTLSEEPVKITPNVYFLASSMGTKDFKTVNAAVERAHVQQKMAVVETSTGTYVISSSKDVEKLKGFTAIGTVKAGDATLTYYVYDNSTGTAVYDGDIAVEGSVVVFKTSDAVEVTSSDYKGNISIDVGTYTQELSKEIENEISTGKHTSNMRFTSGENPHSGLYATTKHYPDVEDGDNILAMDVAAGYMSGATSNHPTYGPVGPNVVSEVYHVGGTIDDEGHKTPVPYEVCTDEYYQYLTDNNISTGTHGYRNNGERLSTGHISTMWVDTKGDADTEYTVCAGVEQEGNSKDVTIGIYNEESGTYMYGSIQIPNASQSSTSSGSSSTQD</sequence>
<evidence type="ECO:0000313" key="3">
    <source>
        <dbReference type="Proteomes" id="UP000184185"/>
    </source>
</evidence>
<dbReference type="AlphaFoldDB" id="A0A1M6GRG5"/>
<organism evidence="2 3">
    <name type="scientific">Pseudobutyrivibrio xylanivorans DSM 14809</name>
    <dbReference type="NCBI Taxonomy" id="1123012"/>
    <lineage>
        <taxon>Bacteria</taxon>
        <taxon>Bacillati</taxon>
        <taxon>Bacillota</taxon>
        <taxon>Clostridia</taxon>
        <taxon>Lachnospirales</taxon>
        <taxon>Lachnospiraceae</taxon>
        <taxon>Pseudobutyrivibrio</taxon>
    </lineage>
</organism>